<dbReference type="AlphaFoldDB" id="A0A835LZ18"/>
<proteinExistence type="predicted"/>
<dbReference type="PANTHER" id="PTHR31917:SF147">
    <property type="entry name" value="AGENET DOMAIN-CONTAINING PROTEIN"/>
    <property type="match status" value="1"/>
</dbReference>
<evidence type="ECO:0000256" key="1">
    <source>
        <dbReference type="SAM" id="MobiDB-lite"/>
    </source>
</evidence>
<evidence type="ECO:0000313" key="4">
    <source>
        <dbReference type="Proteomes" id="UP000631114"/>
    </source>
</evidence>
<gene>
    <name evidence="3" type="ORF">IFM89_009112</name>
</gene>
<dbReference type="InterPro" id="IPR008395">
    <property type="entry name" value="Agenet-like_dom"/>
</dbReference>
<keyword evidence="4" id="KW-1185">Reference proteome</keyword>
<dbReference type="PANTHER" id="PTHR31917">
    <property type="entry name" value="AGENET DOMAIN-CONTAINING PROTEIN-RELATED"/>
    <property type="match status" value="1"/>
</dbReference>
<name>A0A835LZ18_9MAGN</name>
<organism evidence="3 4">
    <name type="scientific">Coptis chinensis</name>
    <dbReference type="NCBI Taxonomy" id="261450"/>
    <lineage>
        <taxon>Eukaryota</taxon>
        <taxon>Viridiplantae</taxon>
        <taxon>Streptophyta</taxon>
        <taxon>Embryophyta</taxon>
        <taxon>Tracheophyta</taxon>
        <taxon>Spermatophyta</taxon>
        <taxon>Magnoliopsida</taxon>
        <taxon>Ranunculales</taxon>
        <taxon>Ranunculaceae</taxon>
        <taxon>Coptidoideae</taxon>
        <taxon>Coptis</taxon>
    </lineage>
</organism>
<dbReference type="CDD" id="cd20406">
    <property type="entry name" value="Tudor_Agenet_AtDUF_rpt2_4"/>
    <property type="match status" value="1"/>
</dbReference>
<feature type="region of interest" description="Disordered" evidence="1">
    <location>
        <begin position="61"/>
        <end position="86"/>
    </location>
</feature>
<feature type="compositionally biased region" description="Basic and acidic residues" evidence="1">
    <location>
        <begin position="70"/>
        <end position="81"/>
    </location>
</feature>
<feature type="domain" description="Agenet-like" evidence="2">
    <location>
        <begin position="137"/>
        <end position="176"/>
    </location>
</feature>
<accession>A0A835LZ18</accession>
<comment type="caution">
    <text evidence="3">The sequence shown here is derived from an EMBL/GenBank/DDBJ whole genome shotgun (WGS) entry which is preliminary data.</text>
</comment>
<evidence type="ECO:0000313" key="3">
    <source>
        <dbReference type="EMBL" id="KAF9604676.1"/>
    </source>
</evidence>
<sequence>MEFVREAGGFKDKWYAAKIIKILINGTSKTNVLVEYNKQKDPMVLTPSSATPSPQTILHALQPLKPPQSEAEKKKKNKNGENMEDNQTSEQWFFEEGNSAPSLSALKRVCRSSFSESQFIIAEICSFLFQLRKILTVIKKTKSDSFFVPYNSLRLSVAAGLLRDIVHAKHIRPSPPENFRGIPFYVADKVYVFFYYYFGWWSGVITEVLPCNKYTVQFQHQSNRRAFNQNELRCHIEWINEEMVQQSRVGNEMVDPQ</sequence>
<dbReference type="Pfam" id="PF05641">
    <property type="entry name" value="Agenet"/>
    <property type="match status" value="1"/>
</dbReference>
<reference evidence="3 4" key="1">
    <citation type="submission" date="2020-10" db="EMBL/GenBank/DDBJ databases">
        <title>The Coptis chinensis genome and diversification of protoberbering-type alkaloids.</title>
        <authorList>
            <person name="Wang B."/>
            <person name="Shu S."/>
            <person name="Song C."/>
            <person name="Liu Y."/>
        </authorList>
    </citation>
    <scope>NUCLEOTIDE SEQUENCE [LARGE SCALE GENOMIC DNA]</scope>
    <source>
        <strain evidence="3">HL-2020</strain>
        <tissue evidence="3">Leaf</tissue>
    </source>
</reference>
<dbReference type="Proteomes" id="UP000631114">
    <property type="component" value="Unassembled WGS sequence"/>
</dbReference>
<protein>
    <recommendedName>
        <fullName evidence="2">Agenet-like domain-containing protein</fullName>
    </recommendedName>
</protein>
<dbReference type="EMBL" id="JADFTS010000005">
    <property type="protein sequence ID" value="KAF9604676.1"/>
    <property type="molecule type" value="Genomic_DNA"/>
</dbReference>
<evidence type="ECO:0000259" key="2">
    <source>
        <dbReference type="Pfam" id="PF05641"/>
    </source>
</evidence>